<dbReference type="GO" id="GO:0016787">
    <property type="term" value="F:hydrolase activity"/>
    <property type="evidence" value="ECO:0007669"/>
    <property type="project" value="UniProtKB-KW"/>
</dbReference>
<dbReference type="Pfam" id="PF13361">
    <property type="entry name" value="UvrD_C"/>
    <property type="match status" value="1"/>
</dbReference>
<evidence type="ECO:0000313" key="6">
    <source>
        <dbReference type="EMBL" id="OJA12525.1"/>
    </source>
</evidence>
<dbReference type="EMBL" id="LVVM01004611">
    <property type="protein sequence ID" value="OJA12525.1"/>
    <property type="molecule type" value="Genomic_DNA"/>
</dbReference>
<dbReference type="Proteomes" id="UP000183567">
    <property type="component" value="Unassembled WGS sequence"/>
</dbReference>
<dbReference type="OrthoDB" id="3156807at2759"/>
<dbReference type="STRING" id="180088.A0A1J8PUF7"/>
<evidence type="ECO:0000256" key="4">
    <source>
        <dbReference type="ARBA" id="ARBA00022840"/>
    </source>
</evidence>
<dbReference type="PANTHER" id="PTHR21529:SF4">
    <property type="entry name" value="TPR AND ANKYRIN REPEAT-CONTAINING PROTEIN 1"/>
    <property type="match status" value="1"/>
</dbReference>
<protein>
    <recommendedName>
        <fullName evidence="5">UvrD-like helicase C-terminal domain-containing protein</fullName>
    </recommendedName>
</protein>
<keyword evidence="4" id="KW-0067">ATP-binding</keyword>
<evidence type="ECO:0000256" key="3">
    <source>
        <dbReference type="ARBA" id="ARBA00022806"/>
    </source>
</evidence>
<keyword evidence="3" id="KW-0347">Helicase</keyword>
<name>A0A1J8PUF7_9AGAM</name>
<keyword evidence="1" id="KW-0547">Nucleotide-binding</keyword>
<dbReference type="AlphaFoldDB" id="A0A1J8PUF7"/>
<dbReference type="InterPro" id="IPR039904">
    <property type="entry name" value="TRANK1"/>
</dbReference>
<organism evidence="6 7">
    <name type="scientific">Rhizopogon vesiculosus</name>
    <dbReference type="NCBI Taxonomy" id="180088"/>
    <lineage>
        <taxon>Eukaryota</taxon>
        <taxon>Fungi</taxon>
        <taxon>Dikarya</taxon>
        <taxon>Basidiomycota</taxon>
        <taxon>Agaricomycotina</taxon>
        <taxon>Agaricomycetes</taxon>
        <taxon>Agaricomycetidae</taxon>
        <taxon>Boletales</taxon>
        <taxon>Suillineae</taxon>
        <taxon>Rhizopogonaceae</taxon>
        <taxon>Rhizopogon</taxon>
    </lineage>
</organism>
<keyword evidence="2" id="KW-0378">Hydrolase</keyword>
<dbReference type="GO" id="GO:0004386">
    <property type="term" value="F:helicase activity"/>
    <property type="evidence" value="ECO:0007669"/>
    <property type="project" value="UniProtKB-KW"/>
</dbReference>
<dbReference type="InterPro" id="IPR027417">
    <property type="entry name" value="P-loop_NTPase"/>
</dbReference>
<comment type="caution">
    <text evidence="6">The sequence shown here is derived from an EMBL/GenBank/DDBJ whole genome shotgun (WGS) entry which is preliminary data.</text>
</comment>
<dbReference type="SUPFAM" id="SSF48452">
    <property type="entry name" value="TPR-like"/>
    <property type="match status" value="1"/>
</dbReference>
<evidence type="ECO:0000313" key="7">
    <source>
        <dbReference type="Proteomes" id="UP000183567"/>
    </source>
</evidence>
<gene>
    <name evidence="6" type="ORF">AZE42_07155</name>
</gene>
<dbReference type="SUPFAM" id="SSF52540">
    <property type="entry name" value="P-loop containing nucleoside triphosphate hydrolases"/>
    <property type="match status" value="1"/>
</dbReference>
<evidence type="ECO:0000256" key="1">
    <source>
        <dbReference type="ARBA" id="ARBA00022741"/>
    </source>
</evidence>
<dbReference type="Gene3D" id="3.40.50.300">
    <property type="entry name" value="P-loop containing nucleotide triphosphate hydrolases"/>
    <property type="match status" value="2"/>
</dbReference>
<feature type="domain" description="UvrD-like helicase C-terminal" evidence="5">
    <location>
        <begin position="224"/>
        <end position="302"/>
    </location>
</feature>
<sequence length="1116" mass="127896">MKRERRHHDVADRTQAIIKVLQSQSFPGQQIDYLYVDEAQDNLLIDALVLRRLCRNPDGLFWAGDTAQTISAGSSFRFDDLKAFLYRVEQQNIPVNSAGASLHQPTMFQLAINYRSHGGIVNCAHAVIELITRFWPNTIDNLQPETGVVDGLKPVFFTGWDKDTVRYEQFLFGASGSHIEFGAQQCRVIGLISDSCTEKPFIGILVRDEAARQKLREQVGDIGLIMTLYESKGLEFNDVLLYNFFEDSVVDLSRWRIVLNGVEGQEHAPNFERDEARYAGVCSELKLLYVGITRARKNMWIVDKSDKSDPMLAYWTSRNQVQKCTPGTDIPHLADSSSTSEDWEASGRSLFSHKRFSQAMYCFERACLRRPYLRHPMLAFWTSRNQVQKCTPGTDVPHLAVSSTSEEWETFGRSLFSHKRFSQAMHCFERAGLRREVKVCEAYQLREVARSGAGVASPNDQKRAFIVAADAFAGCGAAAPGNQMLQYYRNSADCYVRGGDNLKAAEAYLNAQEFELSAKKYRKAGRFDRTLHVLDDHSTKIPEETAKELLTVCRLFYCSRGGTQPFLPLFSSFDEELEFLEDYDLDFARASLLESHSRHYEAAELHLSENRPLEAVKAFIKDTSNANSATRAADTILEYLWGRCSFRITAKDAFVDDSLRHFIDLADQLQTSKLDPLRRDLISMFQSILRNDYKSLKDLEPAFKKHDNQVAALLCLDHVFSQDMDIRSFTVDEMAGFLHRFHTYARLLHRISMFRDPVEHSGIRRLFSIVQLSGDEFLIPRGTFLHSNVTEIRQGITLVSEHSLGYRASRRNVTELLQLSVRTVLKDKVSAAGRFDRTLHVLDDHGTKIPGETAEELRTVCRLFYCSRNNTQPPLPLFSSFDEELEFLEDYDLDFARASLLESHSRYYEAAELHLSENRPLKAVEAFIKDTRNANSATRAADTILEYLWRRCSFRITAKDAFVDDSLRHFIDLADQLQMNKLDPLRRDLISMFQSILRNDYRSLKDLEPAFRKHDNQVAALLCLDHIFSQERDIRSFAVDEMAGFLHRFHTYARLLHHISMFRDPVQHGGIRRLFSVMQLPGDEFLIPSGTFLHSNVTEIRGETSQSCYNYPFELC</sequence>
<dbReference type="GO" id="GO:0005524">
    <property type="term" value="F:ATP binding"/>
    <property type="evidence" value="ECO:0007669"/>
    <property type="project" value="UniProtKB-KW"/>
</dbReference>
<dbReference type="InterPro" id="IPR014017">
    <property type="entry name" value="DNA_helicase_UvrD-like_C"/>
</dbReference>
<dbReference type="PANTHER" id="PTHR21529">
    <property type="entry name" value="MAMMARY TURMOR VIRUS RECEPTOR HOMOLOG 1, 2 MTVR1, 2"/>
    <property type="match status" value="1"/>
</dbReference>
<evidence type="ECO:0000256" key="2">
    <source>
        <dbReference type="ARBA" id="ARBA00022801"/>
    </source>
</evidence>
<proteinExistence type="predicted"/>
<reference evidence="6 7" key="1">
    <citation type="submission" date="2016-03" db="EMBL/GenBank/DDBJ databases">
        <title>Comparative genomics of the ectomycorrhizal sister species Rhizopogon vinicolor and Rhizopogon vesiculosus (Basidiomycota: Boletales) reveals a divergence of the mating type B locus.</title>
        <authorList>
            <person name="Mujic A.B."/>
            <person name="Kuo A."/>
            <person name="Tritt A."/>
            <person name="Lipzen A."/>
            <person name="Chen C."/>
            <person name="Johnson J."/>
            <person name="Sharma A."/>
            <person name="Barry K."/>
            <person name="Grigoriev I.V."/>
            <person name="Spatafora J.W."/>
        </authorList>
    </citation>
    <scope>NUCLEOTIDE SEQUENCE [LARGE SCALE GENOMIC DNA]</scope>
    <source>
        <strain evidence="6 7">AM-OR11-056</strain>
    </source>
</reference>
<dbReference type="InterPro" id="IPR011990">
    <property type="entry name" value="TPR-like_helical_dom_sf"/>
</dbReference>
<accession>A0A1J8PUF7</accession>
<evidence type="ECO:0000259" key="5">
    <source>
        <dbReference type="Pfam" id="PF13361"/>
    </source>
</evidence>
<keyword evidence="7" id="KW-1185">Reference proteome</keyword>